<gene>
    <name evidence="1" type="ORF">SAMCFNEI73_pB0219</name>
</gene>
<evidence type="ECO:0000313" key="2">
    <source>
        <dbReference type="Proteomes" id="UP000182306"/>
    </source>
</evidence>
<keyword evidence="2" id="KW-1185">Reference proteome</keyword>
<dbReference type="Proteomes" id="UP000182306">
    <property type="component" value="Plasmid B"/>
</dbReference>
<dbReference type="EMBL" id="CP013109">
    <property type="protein sequence ID" value="APG93416.1"/>
    <property type="molecule type" value="Genomic_DNA"/>
</dbReference>
<evidence type="ECO:0000313" key="1">
    <source>
        <dbReference type="EMBL" id="APG93416.1"/>
    </source>
</evidence>
<accession>A0A1L3LTN7</accession>
<sequence length="44" mass="4607">MVGHKAKVGELLTPTNVTQYIGDVSRVSFKAVAGRLASYINGSA</sequence>
<dbReference type="AlphaFoldDB" id="A0A1L3LTN7"/>
<protein>
    <submittedName>
        <fullName evidence="1">Uncharacterized protein</fullName>
    </submittedName>
</protein>
<dbReference type="KEGG" id="same:SAMCFNEI73_pB0219"/>
<geneLocation type="plasmid" evidence="1 2">
    <name>B</name>
</geneLocation>
<organism evidence="1 2">
    <name type="scientific">Sinorhizobium americanum</name>
    <dbReference type="NCBI Taxonomy" id="194963"/>
    <lineage>
        <taxon>Bacteria</taxon>
        <taxon>Pseudomonadati</taxon>
        <taxon>Pseudomonadota</taxon>
        <taxon>Alphaproteobacteria</taxon>
        <taxon>Hyphomicrobiales</taxon>
        <taxon>Rhizobiaceae</taxon>
        <taxon>Sinorhizobium/Ensifer group</taxon>
        <taxon>Sinorhizobium</taxon>
    </lineage>
</organism>
<reference evidence="1 2" key="1">
    <citation type="submission" date="2015-10" db="EMBL/GenBank/DDBJ databases">
        <title>Genomic differences between typical nodule nitrogen-fixing rhizobial strains and those coming from bean seeds.</title>
        <authorList>
            <person name="Peralta H."/>
            <person name="Aguilar-Vera A."/>
            <person name="Diaz R."/>
            <person name="Mora Y."/>
            <person name="Martinez-Batallar G."/>
            <person name="Salazar E."/>
            <person name="Vargas-Lagunas C."/>
            <person name="Encarnacion S."/>
            <person name="Girard L."/>
            <person name="Mora J."/>
        </authorList>
    </citation>
    <scope>NUCLEOTIDE SEQUENCE [LARGE SCALE GENOMIC DNA]</scope>
    <source>
        <strain evidence="1 2">CFNEI 73</strain>
        <plasmid evidence="1 2">B</plasmid>
    </source>
</reference>
<keyword evidence="1" id="KW-0614">Plasmid</keyword>
<proteinExistence type="predicted"/>
<name>A0A1L3LTN7_9HYPH</name>